<dbReference type="GO" id="GO:0005737">
    <property type="term" value="C:cytoplasm"/>
    <property type="evidence" value="ECO:0007669"/>
    <property type="project" value="TreeGrafter"/>
</dbReference>
<proteinExistence type="predicted"/>
<dbReference type="InterPro" id="IPR003593">
    <property type="entry name" value="AAA+_ATPase"/>
</dbReference>
<evidence type="ECO:0000313" key="5">
    <source>
        <dbReference type="Proteomes" id="UP000254792"/>
    </source>
</evidence>
<keyword evidence="4" id="KW-0378">Hydrolase</keyword>
<dbReference type="InterPro" id="IPR027417">
    <property type="entry name" value="P-loop_NTPase"/>
</dbReference>
<keyword evidence="4" id="KW-0645">Protease</keyword>
<reference evidence="4 5" key="1">
    <citation type="submission" date="2018-07" db="EMBL/GenBank/DDBJ databases">
        <title>Complete genome sequence of Spiroplasma alleghenense PLHS-1 (ATCC 51752).</title>
        <authorList>
            <person name="Chou L."/>
            <person name="Lee T.-Y."/>
            <person name="Tsai Y.-M."/>
            <person name="Kuo C.-H."/>
        </authorList>
    </citation>
    <scope>NUCLEOTIDE SEQUENCE [LARGE SCALE GENOMIC DNA]</scope>
    <source>
        <strain evidence="4 5">PLHS-1</strain>
    </source>
</reference>
<gene>
    <name evidence="4" type="ORF">SALLE_v1c03730</name>
</gene>
<dbReference type="GO" id="GO:0008233">
    <property type="term" value="F:peptidase activity"/>
    <property type="evidence" value="ECO:0007669"/>
    <property type="project" value="UniProtKB-KW"/>
</dbReference>
<dbReference type="PANTHER" id="PTHR11638:SF18">
    <property type="entry name" value="HEAT SHOCK PROTEIN 104"/>
    <property type="match status" value="1"/>
</dbReference>
<organism evidence="4 5">
    <name type="scientific">Spiroplasma alleghenense</name>
    <dbReference type="NCBI Taxonomy" id="216931"/>
    <lineage>
        <taxon>Bacteria</taxon>
        <taxon>Bacillati</taxon>
        <taxon>Mycoplasmatota</taxon>
        <taxon>Mollicutes</taxon>
        <taxon>Entomoplasmatales</taxon>
        <taxon>Spiroplasmataceae</taxon>
        <taxon>Spiroplasma</taxon>
    </lineage>
</organism>
<dbReference type="EMBL" id="CP031376">
    <property type="protein sequence ID" value="AXK51047.1"/>
    <property type="molecule type" value="Genomic_DNA"/>
</dbReference>
<dbReference type="GO" id="GO:0005524">
    <property type="term" value="F:ATP binding"/>
    <property type="evidence" value="ECO:0007669"/>
    <property type="project" value="UniProtKB-KW"/>
</dbReference>
<dbReference type="SMART" id="SM00382">
    <property type="entry name" value="AAA"/>
    <property type="match status" value="1"/>
</dbReference>
<dbReference type="AlphaFoldDB" id="A0A345Z368"/>
<protein>
    <submittedName>
        <fullName evidence="4">ATP-dependent Clp protease ATP-binding subunit</fullName>
    </submittedName>
</protein>
<dbReference type="Pfam" id="PF07724">
    <property type="entry name" value="AAA_2"/>
    <property type="match status" value="1"/>
</dbReference>
<dbReference type="GO" id="GO:0016887">
    <property type="term" value="F:ATP hydrolysis activity"/>
    <property type="evidence" value="ECO:0007669"/>
    <property type="project" value="InterPro"/>
</dbReference>
<dbReference type="InterPro" id="IPR050130">
    <property type="entry name" value="ClpA_ClpB"/>
</dbReference>
<dbReference type="InterPro" id="IPR001270">
    <property type="entry name" value="ClpA/B"/>
</dbReference>
<dbReference type="SUPFAM" id="SSF52540">
    <property type="entry name" value="P-loop containing nucleoside triphosphate hydrolases"/>
    <property type="match status" value="1"/>
</dbReference>
<dbReference type="CDD" id="cd19499">
    <property type="entry name" value="RecA-like_ClpB_Hsp104-like"/>
    <property type="match status" value="1"/>
</dbReference>
<dbReference type="KEGG" id="salx:SALLE_v1c03730"/>
<dbReference type="PRINTS" id="PR00300">
    <property type="entry name" value="CLPPROTEASEA"/>
</dbReference>
<dbReference type="PANTHER" id="PTHR11638">
    <property type="entry name" value="ATP-DEPENDENT CLP PROTEASE"/>
    <property type="match status" value="1"/>
</dbReference>
<dbReference type="GO" id="GO:0034605">
    <property type="term" value="P:cellular response to heat"/>
    <property type="evidence" value="ECO:0007669"/>
    <property type="project" value="TreeGrafter"/>
</dbReference>
<evidence type="ECO:0000313" key="4">
    <source>
        <dbReference type="EMBL" id="AXK51047.1"/>
    </source>
</evidence>
<dbReference type="Proteomes" id="UP000254792">
    <property type="component" value="Chromosome"/>
</dbReference>
<sequence>MSTRNQFIQLENILGIKKIIIIEGNVDDIYLDNNNFVNIHKKIRSILESKKIDSKIFWDKIDGLKGQGIKDLILMPEKEKIEGESYDEIDELFSNKPENDQKDPNFKKPENFFALVRRNLNRDDDKKIVFVLDYSDFIFNDTQLLEEDRNNLISLSKTLKENQFRISRVSKTESSLILITKQLSQLPPRLYLNNPEVTTLTLPKPNRDERKSFIASIKNQIQVTDSDDKNFLENLTDTFEGWTLKEVLQFAKFTNNNEMLSFEKSLNKYKYGDKDSPWEDLNYEKLSNLKNELKSRVIGQDSAIDKVANVIYKAYTGLSGVAYSAKKTKPKGTLFFVGPTGVGKTELAKAIAKFVFNDEANLIRFDMSEYSQSNSDQKLIGAPPGYVGFEGGGQLTNAVKQKPFSVILFDEIEKADSSIFDKFLQILEDGRLTDNTGQTVSFTDSIIIFTSNIGSAHVTASSSPEVVSKQFMKFVEDFFTQDLGRPELLGRFGNNIIPFNFITDEKIKSKIIRQKLKPIQMAVYEKFHIQVHVDITDQLIAIILKEANEQRGGRDILNALEKQFVDPLSLFIFENQSTLKPGTKINAVINQNEINFVVKVG</sequence>
<dbReference type="RefSeq" id="WP_115557960.1">
    <property type="nucleotide sequence ID" value="NZ_CP031376.1"/>
</dbReference>
<dbReference type="Gene3D" id="3.40.50.300">
    <property type="entry name" value="P-loop containing nucleotide triphosphate hydrolases"/>
    <property type="match status" value="1"/>
</dbReference>
<name>A0A345Z368_9MOLU</name>
<keyword evidence="1" id="KW-0547">Nucleotide-binding</keyword>
<accession>A0A345Z368</accession>
<dbReference type="GO" id="GO:0006508">
    <property type="term" value="P:proteolysis"/>
    <property type="evidence" value="ECO:0007669"/>
    <property type="project" value="UniProtKB-KW"/>
</dbReference>
<evidence type="ECO:0000259" key="3">
    <source>
        <dbReference type="SMART" id="SM00382"/>
    </source>
</evidence>
<feature type="domain" description="AAA+ ATPase" evidence="3">
    <location>
        <begin position="330"/>
        <end position="471"/>
    </location>
</feature>
<evidence type="ECO:0000256" key="1">
    <source>
        <dbReference type="ARBA" id="ARBA00022741"/>
    </source>
</evidence>
<keyword evidence="2 4" id="KW-0067">ATP-binding</keyword>
<evidence type="ECO:0000256" key="2">
    <source>
        <dbReference type="ARBA" id="ARBA00022840"/>
    </source>
</evidence>
<keyword evidence="5" id="KW-1185">Reference proteome</keyword>
<dbReference type="OrthoDB" id="9803641at2"/>
<dbReference type="InterPro" id="IPR003959">
    <property type="entry name" value="ATPase_AAA_core"/>
</dbReference>